<dbReference type="InterPro" id="IPR032710">
    <property type="entry name" value="NTF2-like_dom_sf"/>
</dbReference>
<dbReference type="Pfam" id="PF12680">
    <property type="entry name" value="SnoaL_2"/>
    <property type="match status" value="1"/>
</dbReference>
<dbReference type="NCBIfam" id="NF006089">
    <property type="entry name" value="PRK08241.1"/>
    <property type="match status" value="1"/>
</dbReference>
<dbReference type="NCBIfam" id="TIGR02960">
    <property type="entry name" value="SigX5"/>
    <property type="match status" value="1"/>
</dbReference>
<evidence type="ECO:0000256" key="5">
    <source>
        <dbReference type="ARBA" id="ARBA00023125"/>
    </source>
</evidence>
<dbReference type="PANTHER" id="PTHR43133:SF65">
    <property type="entry name" value="ECF RNA POLYMERASE SIGMA FACTOR SIGG"/>
    <property type="match status" value="1"/>
</dbReference>
<feature type="region of interest" description="Disordered" evidence="8">
    <location>
        <begin position="1"/>
        <end position="25"/>
    </location>
</feature>
<keyword evidence="3 7" id="KW-0805">Transcription regulation</keyword>
<evidence type="ECO:0000256" key="2">
    <source>
        <dbReference type="ARBA" id="ARBA00011344"/>
    </source>
</evidence>
<evidence type="ECO:0000313" key="13">
    <source>
        <dbReference type="Proteomes" id="UP001620409"/>
    </source>
</evidence>
<dbReference type="Gene3D" id="1.10.10.10">
    <property type="entry name" value="Winged helix-like DNA-binding domain superfamily/Winged helix DNA-binding domain"/>
    <property type="match status" value="1"/>
</dbReference>
<dbReference type="InterPro" id="IPR036388">
    <property type="entry name" value="WH-like_DNA-bd_sf"/>
</dbReference>
<dbReference type="SUPFAM" id="SSF88946">
    <property type="entry name" value="Sigma2 domain of RNA polymerase sigma factors"/>
    <property type="match status" value="1"/>
</dbReference>
<dbReference type="SUPFAM" id="SSF88659">
    <property type="entry name" value="Sigma3 and sigma4 domains of RNA polymerase sigma factors"/>
    <property type="match status" value="1"/>
</dbReference>
<dbReference type="InterPro" id="IPR037401">
    <property type="entry name" value="SnoaL-like"/>
</dbReference>
<dbReference type="SUPFAM" id="SSF54427">
    <property type="entry name" value="NTF2-like"/>
    <property type="match status" value="1"/>
</dbReference>
<evidence type="ECO:0000256" key="3">
    <source>
        <dbReference type="ARBA" id="ARBA00023015"/>
    </source>
</evidence>
<evidence type="ECO:0000313" key="12">
    <source>
        <dbReference type="EMBL" id="MFK2856059.1"/>
    </source>
</evidence>
<dbReference type="InterPro" id="IPR013325">
    <property type="entry name" value="RNA_pol_sigma_r2"/>
</dbReference>
<dbReference type="InterPro" id="IPR013249">
    <property type="entry name" value="RNA_pol_sigma70_r4_t2"/>
</dbReference>
<dbReference type="NCBIfam" id="TIGR02937">
    <property type="entry name" value="sigma70-ECF"/>
    <property type="match status" value="1"/>
</dbReference>
<dbReference type="Gene3D" id="3.10.450.50">
    <property type="match status" value="1"/>
</dbReference>
<proteinExistence type="inferred from homology"/>
<evidence type="ECO:0000256" key="1">
    <source>
        <dbReference type="ARBA" id="ARBA00010641"/>
    </source>
</evidence>
<dbReference type="Pfam" id="PF08281">
    <property type="entry name" value="Sigma70_r4_2"/>
    <property type="match status" value="1"/>
</dbReference>
<dbReference type="PANTHER" id="PTHR43133">
    <property type="entry name" value="RNA POLYMERASE ECF-TYPE SIGMA FACTO"/>
    <property type="match status" value="1"/>
</dbReference>
<keyword evidence="5 7" id="KW-0238">DNA-binding</keyword>
<gene>
    <name evidence="12" type="ORF">ISP18_15750</name>
</gene>
<dbReference type="Pfam" id="PF04542">
    <property type="entry name" value="Sigma70_r2"/>
    <property type="match status" value="1"/>
</dbReference>
<comment type="subunit">
    <text evidence="2">Interacts transiently with the RNA polymerase catalytic core formed by RpoA, RpoB, RpoC and RpoZ (2 alpha, 1 beta, 1 beta' and 1 omega subunit) to form the RNA polymerase holoenzyme that can initiate transcription.</text>
</comment>
<dbReference type="InterPro" id="IPR014305">
    <property type="entry name" value="RNA_pol_sigma-G_actinobac"/>
</dbReference>
<dbReference type="InterPro" id="IPR007627">
    <property type="entry name" value="RNA_pol_sigma70_r2"/>
</dbReference>
<protein>
    <recommendedName>
        <fullName evidence="7">RNA polymerase sigma factor</fullName>
    </recommendedName>
</protein>
<dbReference type="InterPro" id="IPR014284">
    <property type="entry name" value="RNA_pol_sigma-70_dom"/>
</dbReference>
<evidence type="ECO:0000256" key="4">
    <source>
        <dbReference type="ARBA" id="ARBA00023082"/>
    </source>
</evidence>
<dbReference type="CDD" id="cd06171">
    <property type="entry name" value="Sigma70_r4"/>
    <property type="match status" value="1"/>
</dbReference>
<dbReference type="EMBL" id="JADIKI010000023">
    <property type="protein sequence ID" value="MFK2856059.1"/>
    <property type="molecule type" value="Genomic_DNA"/>
</dbReference>
<dbReference type="PROSITE" id="PS01063">
    <property type="entry name" value="SIGMA70_ECF"/>
    <property type="match status" value="1"/>
</dbReference>
<dbReference type="InterPro" id="IPR013324">
    <property type="entry name" value="RNA_pol_sigma_r3/r4-like"/>
</dbReference>
<accession>A0ABW8IP52</accession>
<organism evidence="12 13">
    <name type="scientific">Dyella humi</name>
    <dbReference type="NCBI Taxonomy" id="1770547"/>
    <lineage>
        <taxon>Bacteria</taxon>
        <taxon>Pseudomonadati</taxon>
        <taxon>Pseudomonadota</taxon>
        <taxon>Gammaproteobacteria</taxon>
        <taxon>Lysobacterales</taxon>
        <taxon>Rhodanobacteraceae</taxon>
        <taxon>Dyella</taxon>
    </lineage>
</organism>
<evidence type="ECO:0000259" key="11">
    <source>
        <dbReference type="Pfam" id="PF12680"/>
    </source>
</evidence>
<evidence type="ECO:0000256" key="6">
    <source>
        <dbReference type="ARBA" id="ARBA00023163"/>
    </source>
</evidence>
<evidence type="ECO:0000259" key="10">
    <source>
        <dbReference type="Pfam" id="PF08281"/>
    </source>
</evidence>
<evidence type="ECO:0000256" key="8">
    <source>
        <dbReference type="SAM" id="MobiDB-lite"/>
    </source>
</evidence>
<feature type="domain" description="SnoaL-like" evidence="11">
    <location>
        <begin position="232"/>
        <end position="325"/>
    </location>
</feature>
<feature type="domain" description="RNA polymerase sigma factor 70 region 4 type 2" evidence="10">
    <location>
        <begin position="157"/>
        <end position="208"/>
    </location>
</feature>
<dbReference type="InterPro" id="IPR039425">
    <property type="entry name" value="RNA_pol_sigma-70-like"/>
</dbReference>
<reference evidence="12 13" key="1">
    <citation type="submission" date="2020-10" db="EMBL/GenBank/DDBJ databases">
        <title>Phylogeny of dyella-like bacteria.</title>
        <authorList>
            <person name="Fu J."/>
        </authorList>
    </citation>
    <scope>NUCLEOTIDE SEQUENCE [LARGE SCALE GENOMIC DNA]</scope>
    <source>
        <strain evidence="12 13">DHG40</strain>
    </source>
</reference>
<feature type="domain" description="RNA polymerase sigma-70 region 2" evidence="9">
    <location>
        <begin position="33"/>
        <end position="97"/>
    </location>
</feature>
<comment type="caution">
    <text evidence="12">The sequence shown here is derived from an EMBL/GenBank/DDBJ whole genome shotgun (WGS) entry which is preliminary data.</text>
</comment>
<keyword evidence="6 7" id="KW-0804">Transcription</keyword>
<sequence>MKSLSNHDIKGRDARYQESGSNRMNQTFEQLTEPFRRELKRHCYCMLGSVHEAEDLVQETYLRAWRSFGSFEGRGTLRAWLYQIATNACLNFLASRKNPQRLLPNQRVPATTAMPDGTPATDVVWLEPYPDSDLDGIADESPGPEARYAHDEVVQLAFVTVIQELPPRQRAVLLLCDVLGWSALETAELLGTSTAAINSARQRARETLAQRYPDGRPTIASPPSPVQQELLSRYVRAWEAHDLDGFVTLLKENAIYTMPPISQWYAGNRAIRSFFEWAWKYYSGFRLVPTAANRQPAFATYYRAHMDAPWTAHSIHVLTLDRDAISRLTLFVKPTGPGLFSTFGLPMILS</sequence>
<keyword evidence="4 7" id="KW-0731">Sigma factor</keyword>
<evidence type="ECO:0000256" key="7">
    <source>
        <dbReference type="RuleBase" id="RU000716"/>
    </source>
</evidence>
<dbReference type="Gene3D" id="1.10.1740.10">
    <property type="match status" value="1"/>
</dbReference>
<dbReference type="Proteomes" id="UP001620409">
    <property type="component" value="Unassembled WGS sequence"/>
</dbReference>
<dbReference type="InterPro" id="IPR000838">
    <property type="entry name" value="RNA_pol_sigma70_ECF_CS"/>
</dbReference>
<comment type="similarity">
    <text evidence="1 7">Belongs to the sigma-70 factor family. ECF subfamily.</text>
</comment>
<feature type="compositionally biased region" description="Basic and acidic residues" evidence="8">
    <location>
        <begin position="1"/>
        <end position="16"/>
    </location>
</feature>
<keyword evidence="13" id="KW-1185">Reference proteome</keyword>
<name>A0ABW8IP52_9GAMM</name>
<evidence type="ECO:0000259" key="9">
    <source>
        <dbReference type="Pfam" id="PF04542"/>
    </source>
</evidence>